<keyword evidence="1" id="KW-0812">Transmembrane</keyword>
<reference evidence="2 3" key="1">
    <citation type="submission" date="2023-06" db="EMBL/GenBank/DDBJ databases">
        <title>Paenibacillus polygonum sp. nov., an endophytic bacterium, isolated from Polygonum lapathifolium L. in Nanji Wetland National Nature Reserve, South of Poyang Lake, Jiangxi Province, China.</title>
        <authorList>
            <person name="Yu Z."/>
        </authorList>
    </citation>
    <scope>NUCLEOTIDE SEQUENCE [LARGE SCALE GENOMIC DNA]</scope>
    <source>
        <strain evidence="2 3">C31</strain>
    </source>
</reference>
<proteinExistence type="predicted"/>
<accession>A0ABY8X2Z6</accession>
<protein>
    <submittedName>
        <fullName evidence="2">Uncharacterized protein</fullName>
    </submittedName>
</protein>
<dbReference type="EMBL" id="CP127162">
    <property type="protein sequence ID" value="WIV17816.1"/>
    <property type="molecule type" value="Genomic_DNA"/>
</dbReference>
<name>A0ABY8X2Z6_9BACL</name>
<keyword evidence="1" id="KW-0472">Membrane</keyword>
<feature type="transmembrane region" description="Helical" evidence="1">
    <location>
        <begin position="12"/>
        <end position="33"/>
    </location>
</feature>
<sequence length="136" mass="15233">MSKLGEHTRDILFLSAVISLCLAACIFTLSLLSSMEEAAEGRRNHHAIEDGRIQGVSASESSMTEFVAGGYIHALINEARSTESRESYESYKIKVDGLDLEQAIIEMNSRYLIEYERDSAGVLKQISFWKEGRAPW</sequence>
<dbReference type="RefSeq" id="WP_285742567.1">
    <property type="nucleotide sequence ID" value="NZ_CP127162.1"/>
</dbReference>
<gene>
    <name evidence="2" type="ORF">QPK24_15510</name>
</gene>
<keyword evidence="3" id="KW-1185">Reference proteome</keyword>
<keyword evidence="1" id="KW-1133">Transmembrane helix</keyword>
<evidence type="ECO:0000313" key="3">
    <source>
        <dbReference type="Proteomes" id="UP001236415"/>
    </source>
</evidence>
<evidence type="ECO:0000313" key="2">
    <source>
        <dbReference type="EMBL" id="WIV17816.1"/>
    </source>
</evidence>
<organism evidence="2 3">
    <name type="scientific">Paenibacillus polygoni</name>
    <dbReference type="NCBI Taxonomy" id="3050112"/>
    <lineage>
        <taxon>Bacteria</taxon>
        <taxon>Bacillati</taxon>
        <taxon>Bacillota</taxon>
        <taxon>Bacilli</taxon>
        <taxon>Bacillales</taxon>
        <taxon>Paenibacillaceae</taxon>
        <taxon>Paenibacillus</taxon>
    </lineage>
</organism>
<dbReference type="Proteomes" id="UP001236415">
    <property type="component" value="Chromosome"/>
</dbReference>
<evidence type="ECO:0000256" key="1">
    <source>
        <dbReference type="SAM" id="Phobius"/>
    </source>
</evidence>